<dbReference type="EMBL" id="BQMJ01000013">
    <property type="protein sequence ID" value="GJQ10073.1"/>
    <property type="molecule type" value="Genomic_DNA"/>
</dbReference>
<dbReference type="Gene3D" id="1.10.287.20">
    <property type="entry name" value="Ubiquinol-cytochrome C reductase hinge domain"/>
    <property type="match status" value="1"/>
</dbReference>
<dbReference type="InterPro" id="IPR036811">
    <property type="entry name" value="Ubol_cytC_Rdtase_hinge_dom_sf"/>
</dbReference>
<keyword evidence="4 10" id="KW-0679">Respiratory chain</keyword>
<evidence type="ECO:0000256" key="1">
    <source>
        <dbReference type="ARBA" id="ARBA00004137"/>
    </source>
</evidence>
<reference evidence="13" key="1">
    <citation type="journal article" date="2022" name="Proc. Natl. Acad. Sci. U.S.A.">
        <title>Life cycle and functional genomics of the unicellular red alga Galdieria for elucidating algal and plant evolution and industrial use.</title>
        <authorList>
            <person name="Hirooka S."/>
            <person name="Itabashi T."/>
            <person name="Ichinose T.M."/>
            <person name="Onuma R."/>
            <person name="Fujiwara T."/>
            <person name="Yamashita S."/>
            <person name="Jong L.W."/>
            <person name="Tomita R."/>
            <person name="Iwane A.H."/>
            <person name="Miyagishima S.Y."/>
        </authorList>
    </citation>
    <scope>NUCLEOTIDE SEQUENCE</scope>
    <source>
        <strain evidence="13">NBRC 102759</strain>
    </source>
</reference>
<evidence type="ECO:0000256" key="11">
    <source>
        <dbReference type="PIRSR" id="PIRSR000019-1"/>
    </source>
</evidence>
<feature type="disulfide bond" evidence="11">
    <location>
        <begin position="31"/>
        <end position="45"/>
    </location>
</feature>
<dbReference type="Pfam" id="PF02320">
    <property type="entry name" value="UCR_hinge"/>
    <property type="match status" value="1"/>
</dbReference>
<accession>A0A9C7UNQ9</accession>
<evidence type="ECO:0000256" key="9">
    <source>
        <dbReference type="ARBA" id="ARBA00023157"/>
    </source>
</evidence>
<evidence type="ECO:0000256" key="10">
    <source>
        <dbReference type="PIRNR" id="PIRNR000019"/>
    </source>
</evidence>
<dbReference type="FunFam" id="1.10.287.20:FF:000001">
    <property type="entry name" value="Cytochrome b-c1 complex subunit 6"/>
    <property type="match status" value="1"/>
</dbReference>
<evidence type="ECO:0000256" key="5">
    <source>
        <dbReference type="ARBA" id="ARBA00022792"/>
    </source>
</evidence>
<evidence type="ECO:0000313" key="15">
    <source>
        <dbReference type="Proteomes" id="UP001061958"/>
    </source>
</evidence>
<evidence type="ECO:0000256" key="3">
    <source>
        <dbReference type="ARBA" id="ARBA00022448"/>
    </source>
</evidence>
<dbReference type="EMBL" id="BQMJ01000039">
    <property type="protein sequence ID" value="GJQ13040.1"/>
    <property type="molecule type" value="Genomic_DNA"/>
</dbReference>
<comment type="function">
    <text evidence="10">Component of the ubiquinol-cytochrome c oxidoreductase, a multisubunit transmembrane complex that is part of the mitochondrial electron transport chain which drives oxidative phosphorylation.</text>
</comment>
<keyword evidence="6 10" id="KW-0249">Electron transport</keyword>
<proteinExistence type="inferred from homology"/>
<evidence type="ECO:0000259" key="12">
    <source>
        <dbReference type="Pfam" id="PF02320"/>
    </source>
</evidence>
<dbReference type="GO" id="GO:0005743">
    <property type="term" value="C:mitochondrial inner membrane"/>
    <property type="evidence" value="ECO:0007669"/>
    <property type="project" value="UniProtKB-SubCell"/>
</dbReference>
<evidence type="ECO:0000256" key="7">
    <source>
        <dbReference type="ARBA" id="ARBA00023128"/>
    </source>
</evidence>
<dbReference type="InterPro" id="IPR003422">
    <property type="entry name" value="Cyt_b-c1_6"/>
</dbReference>
<keyword evidence="15" id="KW-1185">Reference proteome</keyword>
<feature type="disulfide bond" evidence="11">
    <location>
        <begin position="17"/>
        <end position="59"/>
    </location>
</feature>
<keyword evidence="5 10" id="KW-0999">Mitochondrion inner membrane</keyword>
<comment type="subcellular location">
    <subcellularLocation>
        <location evidence="1">Mitochondrion inner membrane</location>
        <topology evidence="1">Peripheral membrane protein</topology>
        <orientation evidence="1">Intermembrane side</orientation>
    </subcellularLocation>
</comment>
<dbReference type="PIRSF" id="PIRSF000019">
    <property type="entry name" value="Bc1_11K"/>
    <property type="match status" value="1"/>
</dbReference>
<dbReference type="InterPro" id="IPR023184">
    <property type="entry name" value="Ubol_cytC_Rdtase_hinge_dom"/>
</dbReference>
<sequence>MSEEEPVDKKPEIEEACKPHCSNEWAEYRACVKRIENDTTGEAHCTGQYLDFWRCVDHCAAKRIFQTLK</sequence>
<protein>
    <recommendedName>
        <fullName evidence="10">Cytochrome b-c1 complex subunit 6</fullName>
    </recommendedName>
</protein>
<comment type="similarity">
    <text evidence="2 10">Belongs to the UQCRH/QCR6 family.</text>
</comment>
<evidence type="ECO:0000256" key="2">
    <source>
        <dbReference type="ARBA" id="ARBA00006498"/>
    </source>
</evidence>
<evidence type="ECO:0000313" key="13">
    <source>
        <dbReference type="EMBL" id="GJQ10073.1"/>
    </source>
</evidence>
<evidence type="ECO:0000256" key="8">
    <source>
        <dbReference type="ARBA" id="ARBA00023136"/>
    </source>
</evidence>
<dbReference type="OrthoDB" id="405848at2759"/>
<reference evidence="13" key="2">
    <citation type="submission" date="2022-01" db="EMBL/GenBank/DDBJ databases">
        <authorList>
            <person name="Hirooka S."/>
            <person name="Miyagishima S.Y."/>
        </authorList>
    </citation>
    <scope>NUCLEOTIDE SEQUENCE</scope>
    <source>
        <strain evidence="13">NBRC 102759</strain>
    </source>
</reference>
<name>A0A9C7UNQ9_9RHOD</name>
<feature type="domain" description="Ubiquinol-cytochrome C reductase hinge" evidence="12">
    <location>
        <begin position="8"/>
        <end position="69"/>
    </location>
</feature>
<dbReference type="PANTHER" id="PTHR15336">
    <property type="entry name" value="UBIQUINOL-CYTOCHROME C REDUCTASE COMPLEX 7.8 KDA PROTEIN"/>
    <property type="match status" value="1"/>
</dbReference>
<gene>
    <name evidence="13" type="ORF">GpartN1_g1864.t1</name>
    <name evidence="14" type="ORF">GpartN1_g4831.t1</name>
</gene>
<keyword evidence="3 10" id="KW-0813">Transport</keyword>
<comment type="caution">
    <text evidence="13">The sequence shown here is derived from an EMBL/GenBank/DDBJ whole genome shotgun (WGS) entry which is preliminary data.</text>
</comment>
<keyword evidence="8 10" id="KW-0472">Membrane</keyword>
<evidence type="ECO:0000256" key="6">
    <source>
        <dbReference type="ARBA" id="ARBA00022982"/>
    </source>
</evidence>
<dbReference type="SUPFAM" id="SSF81531">
    <property type="entry name" value="Non-heme 11 kDa protein of cytochrome bc1 complex (Ubiquinol-cytochrome c reductase)"/>
    <property type="match status" value="1"/>
</dbReference>
<evidence type="ECO:0000313" key="14">
    <source>
        <dbReference type="EMBL" id="GJQ13040.1"/>
    </source>
</evidence>
<dbReference type="GO" id="GO:0006122">
    <property type="term" value="P:mitochondrial electron transport, ubiquinol to cytochrome c"/>
    <property type="evidence" value="ECO:0007669"/>
    <property type="project" value="InterPro"/>
</dbReference>
<evidence type="ECO:0000256" key="4">
    <source>
        <dbReference type="ARBA" id="ARBA00022660"/>
    </source>
</evidence>
<organism evidence="13 15">
    <name type="scientific">Galdieria partita</name>
    <dbReference type="NCBI Taxonomy" id="83374"/>
    <lineage>
        <taxon>Eukaryota</taxon>
        <taxon>Rhodophyta</taxon>
        <taxon>Bangiophyceae</taxon>
        <taxon>Galdieriales</taxon>
        <taxon>Galdieriaceae</taxon>
        <taxon>Galdieria</taxon>
    </lineage>
</organism>
<keyword evidence="7 10" id="KW-0496">Mitochondrion</keyword>
<dbReference type="PANTHER" id="PTHR15336:SF0">
    <property type="entry name" value="CYTOCHROME B-C1 COMPLEX SUBUNIT 6, MITOCHONDRIAL"/>
    <property type="match status" value="1"/>
</dbReference>
<keyword evidence="9 11" id="KW-1015">Disulfide bond</keyword>
<dbReference type="AlphaFoldDB" id="A0A9C7UNQ9"/>
<dbReference type="Proteomes" id="UP001061958">
    <property type="component" value="Unassembled WGS sequence"/>
</dbReference>